<reference evidence="2" key="1">
    <citation type="submission" date="2018-05" db="EMBL/GenBank/DDBJ databases">
        <authorList>
            <person name="Li X."/>
        </authorList>
    </citation>
    <scope>NUCLEOTIDE SEQUENCE [LARGE SCALE GENOMIC DNA]</scope>
    <source>
        <strain evidence="2">LX32</strain>
    </source>
</reference>
<protein>
    <submittedName>
        <fullName evidence="1">Uncharacterized protein</fullName>
    </submittedName>
</protein>
<name>A0A328AAK7_9CAUL</name>
<sequence>MSLIEKIPFLSDEEVINLLANARRLKDAGDDKQRAAATDLIPALEGAAAERRALRMAAAQAKRAARRPRPKAAA</sequence>
<comment type="caution">
    <text evidence="1">The sequence shown here is derived from an EMBL/GenBank/DDBJ whole genome shotgun (WGS) entry which is preliminary data.</text>
</comment>
<dbReference type="Proteomes" id="UP000249254">
    <property type="component" value="Unassembled WGS sequence"/>
</dbReference>
<keyword evidence="2" id="KW-1185">Reference proteome</keyword>
<evidence type="ECO:0000313" key="2">
    <source>
        <dbReference type="Proteomes" id="UP000249254"/>
    </source>
</evidence>
<organism evidence="1 2">
    <name type="scientific">Phenylobacterium soli</name>
    <dbReference type="NCBI Taxonomy" id="2170551"/>
    <lineage>
        <taxon>Bacteria</taxon>
        <taxon>Pseudomonadati</taxon>
        <taxon>Pseudomonadota</taxon>
        <taxon>Alphaproteobacteria</taxon>
        <taxon>Caulobacterales</taxon>
        <taxon>Caulobacteraceae</taxon>
        <taxon>Phenylobacterium</taxon>
    </lineage>
</organism>
<dbReference type="RefSeq" id="WP_111530203.1">
    <property type="nucleotide sequence ID" value="NZ_JBHRSG010000003.1"/>
</dbReference>
<evidence type="ECO:0000313" key="1">
    <source>
        <dbReference type="EMBL" id="RAK51641.1"/>
    </source>
</evidence>
<accession>A0A328AAK7</accession>
<proteinExistence type="predicted"/>
<gene>
    <name evidence="1" type="ORF">DJ017_17550</name>
</gene>
<dbReference type="AlphaFoldDB" id="A0A328AAK7"/>
<dbReference type="OrthoDB" id="7193042at2"/>
<dbReference type="EMBL" id="QFYQ01000002">
    <property type="protein sequence ID" value="RAK51641.1"/>
    <property type="molecule type" value="Genomic_DNA"/>
</dbReference>